<dbReference type="RefSeq" id="WP_005189943.1">
    <property type="nucleotide sequence ID" value="NZ_CP045804.1"/>
</dbReference>
<name>A0A857LUT4_9ACTN</name>
<dbReference type="Gene3D" id="3.40.50.1820">
    <property type="entry name" value="alpha/beta hydrolase"/>
    <property type="match status" value="1"/>
</dbReference>
<dbReference type="GO" id="GO:0016747">
    <property type="term" value="F:acyltransferase activity, transferring groups other than amino-acyl groups"/>
    <property type="evidence" value="ECO:0007669"/>
    <property type="project" value="TreeGrafter"/>
</dbReference>
<dbReference type="InterPro" id="IPR029058">
    <property type="entry name" value="AB_hydrolase_fold"/>
</dbReference>
<dbReference type="InterPro" id="IPR000801">
    <property type="entry name" value="Esterase-like"/>
</dbReference>
<dbReference type="AlphaFoldDB" id="A0A857LUT4"/>
<dbReference type="PANTHER" id="PTHR48098:SF1">
    <property type="entry name" value="DIACYLGLYCEROL ACYLTRANSFERASE_MYCOLYLTRANSFERASE AG85A"/>
    <property type="match status" value="1"/>
</dbReference>
<accession>A0A857LUT4</accession>
<protein>
    <submittedName>
        <fullName evidence="1">Esterase family protein</fullName>
    </submittedName>
</protein>
<evidence type="ECO:0000313" key="1">
    <source>
        <dbReference type="EMBL" id="QHN40062.1"/>
    </source>
</evidence>
<dbReference type="EMBL" id="CP045810">
    <property type="protein sequence ID" value="QHN40062.1"/>
    <property type="molecule type" value="Genomic_DNA"/>
</dbReference>
<sequence>MLPVAWFPSRAVRLSVAVVLGALIALLTATSFVIPAAGADPRTDGQLHSLRHLRDNLWEATAYSTAMDTEIPLHIIRPAGGGAGAPTFYLLNGAGGGEDGANWLAQTDAMKFFADKNVNVVIPEKGIGSYYTDWIARDPAIGKPMWQTFLTTELPRAVNTSLRTNGVNAIGGMSMSATSVLNLAIVAPTLYKGVASYSGCARTSTLEGYSVIRGTVYVANKANVDNMWGPFGSPLWTTYDPYVNAARLRGLTLYLSSGNGMAGKYDKPGLQAPGAPTLGEQVVVGGALEAAAHTCTTAMAGRLRQLRIPATVHLSRKGTHSWGYWQDELHRSWPTIATSLRR</sequence>
<dbReference type="PANTHER" id="PTHR48098">
    <property type="entry name" value="ENTEROCHELIN ESTERASE-RELATED"/>
    <property type="match status" value="1"/>
</dbReference>
<proteinExistence type="predicted"/>
<dbReference type="InterPro" id="IPR050583">
    <property type="entry name" value="Mycobacterial_A85_antigen"/>
</dbReference>
<organism evidence="1">
    <name type="scientific">Gordonia amarae</name>
    <dbReference type="NCBI Taxonomy" id="36821"/>
    <lineage>
        <taxon>Bacteria</taxon>
        <taxon>Bacillati</taxon>
        <taxon>Actinomycetota</taxon>
        <taxon>Actinomycetes</taxon>
        <taxon>Mycobacteriales</taxon>
        <taxon>Gordoniaceae</taxon>
        <taxon>Gordonia</taxon>
    </lineage>
</organism>
<dbReference type="SUPFAM" id="SSF53474">
    <property type="entry name" value="alpha/beta-Hydrolases"/>
    <property type="match status" value="1"/>
</dbReference>
<reference evidence="1" key="1">
    <citation type="journal article" date="2021" name="Nat. Microbiol.">
        <title>Cocultivation of an ultrasmall environmental parasitic bacterium with lytic ability against bacteria associated with wastewater foams.</title>
        <authorList>
            <person name="Batinovic S."/>
            <person name="Rose J.J.A."/>
            <person name="Ratcliffe J."/>
            <person name="Seviour R.J."/>
            <person name="Petrovski S."/>
        </authorList>
    </citation>
    <scope>NUCLEOTIDE SEQUENCE</scope>
    <source>
        <strain evidence="1">CON44</strain>
    </source>
</reference>
<gene>
    <name evidence="1" type="ORF">GII30_13695</name>
</gene>
<dbReference type="Pfam" id="PF00756">
    <property type="entry name" value="Esterase"/>
    <property type="match status" value="1"/>
</dbReference>